<protein>
    <recommendedName>
        <fullName evidence="3">DUF892 family protein</fullName>
    </recommendedName>
</protein>
<dbReference type="AlphaFoldDB" id="A0A840NBF1"/>
<evidence type="ECO:0000313" key="1">
    <source>
        <dbReference type="EMBL" id="MBB5055078.1"/>
    </source>
</evidence>
<proteinExistence type="predicted"/>
<name>A0A840NBF1_9BRAD</name>
<dbReference type="EMBL" id="JACHIJ010000011">
    <property type="protein sequence ID" value="MBB5055078.1"/>
    <property type="molecule type" value="Genomic_DNA"/>
</dbReference>
<organism evidence="1 2">
    <name type="scientific">Afipia massiliensis</name>
    <dbReference type="NCBI Taxonomy" id="211460"/>
    <lineage>
        <taxon>Bacteria</taxon>
        <taxon>Pseudomonadati</taxon>
        <taxon>Pseudomonadota</taxon>
        <taxon>Alphaproteobacteria</taxon>
        <taxon>Hyphomicrobiales</taxon>
        <taxon>Nitrobacteraceae</taxon>
        <taxon>Afipia</taxon>
    </lineage>
</organism>
<dbReference type="Proteomes" id="UP000521227">
    <property type="component" value="Unassembled WGS sequence"/>
</dbReference>
<evidence type="ECO:0008006" key="3">
    <source>
        <dbReference type="Google" id="ProtNLM"/>
    </source>
</evidence>
<evidence type="ECO:0000313" key="2">
    <source>
        <dbReference type="Proteomes" id="UP000521227"/>
    </source>
</evidence>
<comment type="caution">
    <text evidence="1">The sequence shown here is derived from an EMBL/GenBank/DDBJ whole genome shotgun (WGS) entry which is preliminary data.</text>
</comment>
<sequence>MASSADDFLIPGHQKIIGHYQLLLKSPNLAPSERKLIESRLREEEAHVETLSRLTVPGPP</sequence>
<gene>
    <name evidence="1" type="ORF">HNQ36_005089</name>
</gene>
<accession>A0A840NBF1</accession>
<reference evidence="1 2" key="1">
    <citation type="submission" date="2020-08" db="EMBL/GenBank/DDBJ databases">
        <title>Genomic Encyclopedia of Type Strains, Phase IV (KMG-IV): sequencing the most valuable type-strain genomes for metagenomic binning, comparative biology and taxonomic classification.</title>
        <authorList>
            <person name="Goeker M."/>
        </authorList>
    </citation>
    <scope>NUCLEOTIDE SEQUENCE [LARGE SCALE GENOMIC DNA]</scope>
    <source>
        <strain evidence="1 2">DSM 17498</strain>
    </source>
</reference>